<dbReference type="EMBL" id="MU251579">
    <property type="protein sequence ID" value="KAG9231815.1"/>
    <property type="molecule type" value="Genomic_DNA"/>
</dbReference>
<reference evidence="1" key="1">
    <citation type="journal article" date="2021" name="IMA Fungus">
        <title>Genomic characterization of three marine fungi, including Emericellopsis atlantica sp. nov. with signatures of a generalist lifestyle and marine biomass degradation.</title>
        <authorList>
            <person name="Hagestad O.C."/>
            <person name="Hou L."/>
            <person name="Andersen J.H."/>
            <person name="Hansen E.H."/>
            <person name="Altermark B."/>
            <person name="Li C."/>
            <person name="Kuhnert E."/>
            <person name="Cox R.J."/>
            <person name="Crous P.W."/>
            <person name="Spatafora J.W."/>
            <person name="Lail K."/>
            <person name="Amirebrahimi M."/>
            <person name="Lipzen A."/>
            <person name="Pangilinan J."/>
            <person name="Andreopoulos W."/>
            <person name="Hayes R.D."/>
            <person name="Ng V."/>
            <person name="Grigoriev I.V."/>
            <person name="Jackson S.A."/>
            <person name="Sutton T.D.S."/>
            <person name="Dobson A.D.W."/>
            <person name="Rama T."/>
        </authorList>
    </citation>
    <scope>NUCLEOTIDE SEQUENCE</scope>
    <source>
        <strain evidence="1">TRa018bII</strain>
    </source>
</reference>
<protein>
    <submittedName>
        <fullName evidence="1">Uncharacterized protein</fullName>
    </submittedName>
</protein>
<accession>A0A9P7YEX1</accession>
<gene>
    <name evidence="1" type="ORF">BJ875DRAFT_104121</name>
</gene>
<keyword evidence="2" id="KW-1185">Reference proteome</keyword>
<name>A0A9P7YEX1_9HELO</name>
<evidence type="ECO:0000313" key="1">
    <source>
        <dbReference type="EMBL" id="KAG9231815.1"/>
    </source>
</evidence>
<evidence type="ECO:0000313" key="2">
    <source>
        <dbReference type="Proteomes" id="UP000824998"/>
    </source>
</evidence>
<comment type="caution">
    <text evidence="1">The sequence shown here is derived from an EMBL/GenBank/DDBJ whole genome shotgun (WGS) entry which is preliminary data.</text>
</comment>
<sequence length="200" mass="22792">MSALRCGRGKSREAIMVAIGGEGGGGGSLGSPGRRGFGSRRDVATHRIRCWFSGGGHGGGVSTGRVFIYLGRGFIYLGRGFIYQWGGGGRRARVRMRARTRQSQGAAQAGVDRREWTGGRVEGRLGRRDWRDWRGDWRGDWRDWRRGDWRDWRRGDWTALGRLEVRLVAWWRRAVGRVSEEGERRASRREGERECRRGDL</sequence>
<organism evidence="1 2">
    <name type="scientific">Amylocarpus encephaloides</name>
    <dbReference type="NCBI Taxonomy" id="45428"/>
    <lineage>
        <taxon>Eukaryota</taxon>
        <taxon>Fungi</taxon>
        <taxon>Dikarya</taxon>
        <taxon>Ascomycota</taxon>
        <taxon>Pezizomycotina</taxon>
        <taxon>Leotiomycetes</taxon>
        <taxon>Helotiales</taxon>
        <taxon>Helotiales incertae sedis</taxon>
        <taxon>Amylocarpus</taxon>
    </lineage>
</organism>
<dbReference type="AlphaFoldDB" id="A0A9P7YEX1"/>
<proteinExistence type="predicted"/>
<dbReference type="Proteomes" id="UP000824998">
    <property type="component" value="Unassembled WGS sequence"/>
</dbReference>